<dbReference type="Proteomes" id="UP000031594">
    <property type="component" value="Unassembled WGS sequence"/>
</dbReference>
<evidence type="ECO:0000313" key="2">
    <source>
        <dbReference type="EMBL" id="QDQ42612.1"/>
    </source>
</evidence>
<dbReference type="RefSeq" id="WP_039720810.1">
    <property type="nucleotide sequence ID" value="NZ_CP037899.1"/>
</dbReference>
<accession>A0A0C1V6Q0</accession>
<name>A0A0C1V6Q0_9BACT</name>
<gene>
    <name evidence="1" type="ORF">A946_01550</name>
    <name evidence="2" type="ORF">kam1_1389</name>
</gene>
<dbReference type="AlphaFoldDB" id="A0A0C1V6Q0"/>
<dbReference type="Proteomes" id="UP000315925">
    <property type="component" value="Chromosome"/>
</dbReference>
<protein>
    <submittedName>
        <fullName evidence="2">Uncharacterized protein</fullName>
    </submittedName>
</protein>
<proteinExistence type="predicted"/>
<evidence type="ECO:0000313" key="1">
    <source>
        <dbReference type="EMBL" id="KIE59405.1"/>
    </source>
</evidence>
<dbReference type="KEGG" id="mkc:kam1_1389"/>
<dbReference type="EMBL" id="CP037899">
    <property type="protein sequence ID" value="QDQ42612.1"/>
    <property type="molecule type" value="Genomic_DNA"/>
</dbReference>
<organism evidence="2 4">
    <name type="scientific">Methylacidiphilum kamchatkense Kam1</name>
    <dbReference type="NCBI Taxonomy" id="1202785"/>
    <lineage>
        <taxon>Bacteria</taxon>
        <taxon>Pseudomonadati</taxon>
        <taxon>Verrucomicrobiota</taxon>
        <taxon>Methylacidiphilae</taxon>
        <taxon>Methylacidiphilales</taxon>
        <taxon>Methylacidiphilaceae</taxon>
        <taxon>Methylacidiphilum (ex Ratnadevi et al. 2023)</taxon>
    </lineage>
</organism>
<reference evidence="1 3" key="1">
    <citation type="submission" date="2014-08" db="EMBL/GenBank/DDBJ databases">
        <title>Methylacidiphilum kamchatkense strain Kam1 draft genome sequence.</title>
        <authorList>
            <person name="Birkeland N.-K."/>
            <person name="Erikstad H.A."/>
        </authorList>
    </citation>
    <scope>NUCLEOTIDE SEQUENCE [LARGE SCALE GENOMIC DNA]</scope>
    <source>
        <strain evidence="1 3">Kam1</strain>
    </source>
</reference>
<reference evidence="2" key="2">
    <citation type="journal article" date="2019" name="BMC Genomics">
        <title>Complete genome sequence analysis of the thermoacidophilic verrucomicrobial methanotroph 'Candidatus Methylacidiphilum kamchatkense' strain Kam1 and comparison with its closest relatives.</title>
        <authorList>
            <person name="Kruse T."/>
            <person name="Ratnadevi C.M."/>
            <person name="Erikstad H.A."/>
            <person name="Birkeland N.K."/>
        </authorList>
    </citation>
    <scope>NUCLEOTIDE SEQUENCE</scope>
    <source>
        <strain evidence="2">Kam1</strain>
    </source>
</reference>
<dbReference type="OrthoDB" id="183612at2"/>
<dbReference type="EMBL" id="JQNX01000001">
    <property type="protein sequence ID" value="KIE59405.1"/>
    <property type="molecule type" value="Genomic_DNA"/>
</dbReference>
<reference evidence="4" key="3">
    <citation type="submission" date="2019-03" db="EMBL/GenBank/DDBJ databases">
        <title>Complete genome of Methylacidiphilum kamchatkense Kam1.</title>
        <authorList>
            <person name="Kruse T."/>
            <person name="Murarilal Ratnadevi C."/>
            <person name="Erikstad H.-A."/>
            <person name="Birkeland N.-K."/>
        </authorList>
    </citation>
    <scope>NUCLEOTIDE SEQUENCE [LARGE SCALE GENOMIC DNA]</scope>
    <source>
        <strain evidence="4">kam1</strain>
    </source>
</reference>
<evidence type="ECO:0000313" key="3">
    <source>
        <dbReference type="Proteomes" id="UP000031594"/>
    </source>
</evidence>
<sequence length="390" mass="44037">MTLWRNPFFLCCFLLFLQPLKGQSLYDDEIPLKEKDLRAIFQSPILFSDKSLYRNSKTRIFSNLSSGNSNFISSGGKNFELVEDQDSYGITFESKPTESLSIVLSPSTAIQNVAPLSGGQAAIFPFASLSPMIGNLMSTNTASMSWNLDQFSAKGWINQTSTFNNWQTYEFMTEGTGMDFSYQAKTLTTFSISVANNVNQYGMMIPNWSYLYNQSDSLLAVRMEQPIKNTPLTFWTESSMDKNTAMSGFENFNYYYGWTIPSVKSGLNWFVDRNSLFSIGASASELLYTQGYGSENFKDIFGEWKQKVSSKAALNLGTDFQDCNYTAGSQSLLDTDQGSRLFLSIGPQVQLSKDFSARLDMKYRLGDPNLKYEALQIPERYFLFSVQGKF</sequence>
<keyword evidence="3" id="KW-1185">Reference proteome</keyword>
<evidence type="ECO:0000313" key="4">
    <source>
        <dbReference type="Proteomes" id="UP000315925"/>
    </source>
</evidence>